<gene>
    <name evidence="2" type="ORF">NTG6680_2777</name>
</gene>
<dbReference type="InterPro" id="IPR053202">
    <property type="entry name" value="EGF_Rcpt_Signaling_Reg"/>
</dbReference>
<evidence type="ECO:0000313" key="2">
    <source>
        <dbReference type="EMBL" id="CAG9934026.1"/>
    </source>
</evidence>
<sequence>MYYSQFGEDKILAEIFNEKSHGLCIEVGANDGVNDSTTLYFEKIGWDCILVEPNPVLCQMIRVARSSRLYEFAASDKSGVVTLFVAEGAERAHGVSTISSDEESLNKIKSYGFTYSKVQVQTKTLDEILSELKPGRGIDFVSIDVEGHELDVLRGFSIERWSPTVVLLEDNSNFENATVSNYMKQFEYVRFMRTGVNDWYAHRKNKKLVNLYSRGKYNWAVLKVRVKKQIKKVPGVVKIRNFLLKCFAKSA</sequence>
<dbReference type="EMBL" id="OU912926">
    <property type="protein sequence ID" value="CAG9934026.1"/>
    <property type="molecule type" value="Genomic_DNA"/>
</dbReference>
<keyword evidence="3" id="KW-1185">Reference proteome</keyword>
<dbReference type="InterPro" id="IPR029063">
    <property type="entry name" value="SAM-dependent_MTases_sf"/>
</dbReference>
<dbReference type="Proteomes" id="UP000839052">
    <property type="component" value="Chromosome"/>
</dbReference>
<dbReference type="Pfam" id="PF05050">
    <property type="entry name" value="Methyltransf_21"/>
    <property type="match status" value="1"/>
</dbReference>
<name>A0ABN8AMH4_9PROT</name>
<dbReference type="NCBIfam" id="TIGR01444">
    <property type="entry name" value="fkbM_fam"/>
    <property type="match status" value="1"/>
</dbReference>
<accession>A0ABN8AMH4</accession>
<dbReference type="PANTHER" id="PTHR34009">
    <property type="entry name" value="PROTEIN STAR"/>
    <property type="match status" value="1"/>
</dbReference>
<dbReference type="RefSeq" id="WP_239797716.1">
    <property type="nucleotide sequence ID" value="NZ_OU912926.1"/>
</dbReference>
<protein>
    <submittedName>
        <fullName evidence="2">Methyltransferase FkbM</fullName>
    </submittedName>
</protein>
<dbReference type="InterPro" id="IPR006342">
    <property type="entry name" value="FkbM_mtfrase"/>
</dbReference>
<keyword evidence="2" id="KW-0489">Methyltransferase</keyword>
<dbReference type="Gene3D" id="3.40.50.150">
    <property type="entry name" value="Vaccinia Virus protein VP39"/>
    <property type="match status" value="1"/>
</dbReference>
<dbReference type="PANTHER" id="PTHR34009:SF2">
    <property type="entry name" value="PROTEIN STAR"/>
    <property type="match status" value="1"/>
</dbReference>
<keyword evidence="2" id="KW-0808">Transferase</keyword>
<feature type="domain" description="Methyltransferase FkbM" evidence="1">
    <location>
        <begin position="26"/>
        <end position="177"/>
    </location>
</feature>
<dbReference type="GO" id="GO:0008168">
    <property type="term" value="F:methyltransferase activity"/>
    <property type="evidence" value="ECO:0007669"/>
    <property type="project" value="UniProtKB-KW"/>
</dbReference>
<evidence type="ECO:0000259" key="1">
    <source>
        <dbReference type="Pfam" id="PF05050"/>
    </source>
</evidence>
<dbReference type="GO" id="GO:0032259">
    <property type="term" value="P:methylation"/>
    <property type="evidence" value="ECO:0007669"/>
    <property type="project" value="UniProtKB-KW"/>
</dbReference>
<reference evidence="2 3" key="1">
    <citation type="submission" date="2021-10" db="EMBL/GenBank/DDBJ databases">
        <authorList>
            <person name="Koch H."/>
        </authorList>
    </citation>
    <scope>NUCLEOTIDE SEQUENCE [LARGE SCALE GENOMIC DNA]</scope>
    <source>
        <strain evidence="2">6680</strain>
    </source>
</reference>
<organism evidence="2 3">
    <name type="scientific">Candidatus Nitrotoga arctica</name>
    <dbReference type="NCBI Taxonomy" id="453162"/>
    <lineage>
        <taxon>Bacteria</taxon>
        <taxon>Pseudomonadati</taxon>
        <taxon>Pseudomonadota</taxon>
        <taxon>Betaproteobacteria</taxon>
        <taxon>Nitrosomonadales</taxon>
        <taxon>Gallionellaceae</taxon>
        <taxon>Candidatus Nitrotoga</taxon>
    </lineage>
</organism>
<evidence type="ECO:0000313" key="3">
    <source>
        <dbReference type="Proteomes" id="UP000839052"/>
    </source>
</evidence>
<dbReference type="SUPFAM" id="SSF53335">
    <property type="entry name" value="S-adenosyl-L-methionine-dependent methyltransferases"/>
    <property type="match status" value="1"/>
</dbReference>
<proteinExistence type="predicted"/>